<feature type="domain" description="FAD/NAD(P)-binding" evidence="8">
    <location>
        <begin position="5"/>
        <end position="304"/>
    </location>
</feature>
<sequence>MNHSEIMIIGGGPAGMVAAGTCRQYYPEKKITVIKKDEKSLVPCGIPYVFGPYLESPEDDMIPCGNRAAKMGVELIHDEVVEIDFDNKVARGRNGSRYGYEKLIIATGSIPKKPTSIENYDADGVFYVPKDPDYILRMHSRVKAMEHVAVIGTGFIGVEIAGELARSGKKVDLVGSRILKHAFDPEFSEQMESIMLHDNITFHKEKKTTRIRVDDEGRAGGIELHDGTLIPCDGVIMATGYVPNTEMAKKSGLSMRRYDTIYVDEYMRTTESDVFAVGDCAEKRHFITKRTVPIMLASTATAEARIAAANLYNINIIKTFSGTIDIFSTVVGNTCFASAGITEEDARKEFITIESSTIVSDDKHPSKLPNNHKQTVKLVALKRSGTVIGAQIIGGIDAGEMINILAVIIENKMSVFDLLNLQVATHPLLTSAPTAYPIVQAAQNLVAKRIGEL</sequence>
<dbReference type="PRINTS" id="PR00411">
    <property type="entry name" value="PNDRDTASEI"/>
</dbReference>
<dbReference type="Gene3D" id="3.50.50.60">
    <property type="entry name" value="FAD/NAD(P)-binding domain"/>
    <property type="match status" value="2"/>
</dbReference>
<reference evidence="9 10" key="1">
    <citation type="submission" date="2023-03" db="EMBL/GenBank/DDBJ databases">
        <title>Description of Hydrogenimonas sp. ISO32.</title>
        <authorList>
            <person name="Mino S."/>
            <person name="Fukazawa S."/>
            <person name="Sawabe T."/>
        </authorList>
    </citation>
    <scope>NUCLEOTIDE SEQUENCE [LARGE SCALE GENOMIC DNA]</scope>
    <source>
        <strain evidence="9 10">ISO32</strain>
    </source>
</reference>
<evidence type="ECO:0000313" key="10">
    <source>
        <dbReference type="Proteomes" id="UP001321445"/>
    </source>
</evidence>
<evidence type="ECO:0000256" key="6">
    <source>
        <dbReference type="ARBA" id="ARBA00023284"/>
    </source>
</evidence>
<evidence type="ECO:0000256" key="1">
    <source>
        <dbReference type="ARBA" id="ARBA00001974"/>
    </source>
</evidence>
<dbReference type="InterPro" id="IPR050260">
    <property type="entry name" value="FAD-bd_OxRdtase"/>
</dbReference>
<keyword evidence="4" id="KW-0274">FAD</keyword>
<dbReference type="SUPFAM" id="SSF55424">
    <property type="entry name" value="FAD/NAD-linked reductases, dimerisation (C-terminal) domain"/>
    <property type="match status" value="1"/>
</dbReference>
<comment type="similarity">
    <text evidence="2">Belongs to the class-III pyridine nucleotide-disulfide oxidoreductase family.</text>
</comment>
<protein>
    <submittedName>
        <fullName evidence="9">NADH oxidase</fullName>
    </submittedName>
</protein>
<evidence type="ECO:0000259" key="7">
    <source>
        <dbReference type="Pfam" id="PF02852"/>
    </source>
</evidence>
<keyword evidence="5" id="KW-0560">Oxidoreductase</keyword>
<evidence type="ECO:0000256" key="3">
    <source>
        <dbReference type="ARBA" id="ARBA00022630"/>
    </source>
</evidence>
<keyword evidence="10" id="KW-1185">Reference proteome</keyword>
<evidence type="ECO:0000313" key="9">
    <source>
        <dbReference type="EMBL" id="BDY11735.1"/>
    </source>
</evidence>
<evidence type="ECO:0000256" key="5">
    <source>
        <dbReference type="ARBA" id="ARBA00023002"/>
    </source>
</evidence>
<keyword evidence="6" id="KW-0676">Redox-active center</keyword>
<dbReference type="PRINTS" id="PR00368">
    <property type="entry name" value="FADPNR"/>
</dbReference>
<dbReference type="SUPFAM" id="SSF51905">
    <property type="entry name" value="FAD/NAD(P)-binding domain"/>
    <property type="match status" value="1"/>
</dbReference>
<keyword evidence="3" id="KW-0285">Flavoprotein</keyword>
<evidence type="ECO:0000256" key="2">
    <source>
        <dbReference type="ARBA" id="ARBA00009130"/>
    </source>
</evidence>
<dbReference type="PANTHER" id="PTHR43429:SF1">
    <property type="entry name" value="NAD(P)H SULFUR OXIDOREDUCTASE (COA-DEPENDENT)"/>
    <property type="match status" value="1"/>
</dbReference>
<organism evidence="9 10">
    <name type="scientific">Hydrogenimonas cancrithermarum</name>
    <dbReference type="NCBI Taxonomy" id="2993563"/>
    <lineage>
        <taxon>Bacteria</taxon>
        <taxon>Pseudomonadati</taxon>
        <taxon>Campylobacterota</taxon>
        <taxon>Epsilonproteobacteria</taxon>
        <taxon>Campylobacterales</taxon>
        <taxon>Hydrogenimonadaceae</taxon>
        <taxon>Hydrogenimonas</taxon>
    </lineage>
</organism>
<proteinExistence type="inferred from homology"/>
<dbReference type="InterPro" id="IPR036188">
    <property type="entry name" value="FAD/NAD-bd_sf"/>
</dbReference>
<dbReference type="PANTHER" id="PTHR43429">
    <property type="entry name" value="PYRIDINE NUCLEOTIDE-DISULFIDE OXIDOREDUCTASE DOMAIN-CONTAINING"/>
    <property type="match status" value="1"/>
</dbReference>
<feature type="domain" description="Pyridine nucleotide-disulphide oxidoreductase dimerisation" evidence="7">
    <location>
        <begin position="328"/>
        <end position="432"/>
    </location>
</feature>
<accession>A0ABM8FHK2</accession>
<gene>
    <name evidence="9" type="ORF">HCR_00470</name>
</gene>
<dbReference type="EMBL" id="AP027370">
    <property type="protein sequence ID" value="BDY11735.1"/>
    <property type="molecule type" value="Genomic_DNA"/>
</dbReference>
<name>A0ABM8FHK2_9BACT</name>
<evidence type="ECO:0000256" key="4">
    <source>
        <dbReference type="ARBA" id="ARBA00022827"/>
    </source>
</evidence>
<dbReference type="InterPro" id="IPR004099">
    <property type="entry name" value="Pyr_nucl-diS_OxRdtase_dimer"/>
</dbReference>
<dbReference type="InterPro" id="IPR016156">
    <property type="entry name" value="FAD/NAD-linked_Rdtase_dimer_sf"/>
</dbReference>
<dbReference type="Pfam" id="PF02852">
    <property type="entry name" value="Pyr_redox_dim"/>
    <property type="match status" value="1"/>
</dbReference>
<evidence type="ECO:0000259" key="8">
    <source>
        <dbReference type="Pfam" id="PF07992"/>
    </source>
</evidence>
<dbReference type="Proteomes" id="UP001321445">
    <property type="component" value="Chromosome"/>
</dbReference>
<comment type="cofactor">
    <cofactor evidence="1">
        <name>FAD</name>
        <dbReference type="ChEBI" id="CHEBI:57692"/>
    </cofactor>
</comment>
<dbReference type="InterPro" id="IPR023753">
    <property type="entry name" value="FAD/NAD-binding_dom"/>
</dbReference>
<dbReference type="Pfam" id="PF07992">
    <property type="entry name" value="Pyr_redox_2"/>
    <property type="match status" value="1"/>
</dbReference>